<gene>
    <name evidence="1" type="ORF">BB934_33795</name>
</gene>
<organism evidence="1">
    <name type="scientific">Microvirga ossetica</name>
    <dbReference type="NCBI Taxonomy" id="1882682"/>
    <lineage>
        <taxon>Bacteria</taxon>
        <taxon>Pseudomonadati</taxon>
        <taxon>Pseudomonadota</taxon>
        <taxon>Alphaproteobacteria</taxon>
        <taxon>Hyphomicrobiales</taxon>
        <taxon>Methylobacteriaceae</taxon>
        <taxon>Microvirga</taxon>
    </lineage>
</organism>
<accession>A0A1B2ET91</accession>
<keyword evidence="1" id="KW-0614">Plasmid</keyword>
<dbReference type="KEGG" id="moc:BB934_33795"/>
<proteinExistence type="predicted"/>
<sequence>MSGYARIAALRLWSQECQEPTVISYDGLSLFPLAVQLLSAPRNSAAMGVQGQQALEQGFRPAQLGNIEAFAEPAMDRRKEITCFCLSSPLTQHLGQITGGS</sequence>
<dbReference type="AlphaFoldDB" id="A0A1B2ET91"/>
<dbReference type="EMBL" id="CP016617">
    <property type="protein sequence ID" value="ANY83159.1"/>
    <property type="molecule type" value="Genomic_DNA"/>
</dbReference>
<geneLocation type="plasmid" evidence="1">
    <name>unnamed1</name>
</geneLocation>
<reference evidence="1" key="1">
    <citation type="submission" date="2016-07" db="EMBL/GenBank/DDBJ databases">
        <title>Microvirga ossetica sp. nov. a new species of rhizobia isolated from root nodules of the legume species Vicia alpestris Steven originated from North Ossetia region in the Caucasus.</title>
        <authorList>
            <person name="Safronova V.I."/>
            <person name="Kuznetsova I.G."/>
            <person name="Sazanova A.L."/>
            <person name="Belimov A."/>
            <person name="Andronov E."/>
            <person name="Osledkin Y.S."/>
            <person name="Onishchuk O.P."/>
            <person name="Kurchak O.N."/>
            <person name="Shaposhnikov A.I."/>
            <person name="Willems A."/>
            <person name="Tikhonovich I.A."/>
        </authorList>
    </citation>
    <scope>NUCLEOTIDE SEQUENCE [LARGE SCALE GENOMIC DNA]</scope>
    <source>
        <strain evidence="1">V5/3M</strain>
        <plasmid evidence="1">unnamed1</plasmid>
    </source>
</reference>
<protein>
    <submittedName>
        <fullName evidence="1">Uncharacterized protein</fullName>
    </submittedName>
</protein>
<evidence type="ECO:0000313" key="1">
    <source>
        <dbReference type="EMBL" id="ANY83159.1"/>
    </source>
</evidence>
<name>A0A1B2ET91_9HYPH</name>